<organism evidence="7 8">
    <name type="scientific">Daphnia sinensis</name>
    <dbReference type="NCBI Taxonomy" id="1820382"/>
    <lineage>
        <taxon>Eukaryota</taxon>
        <taxon>Metazoa</taxon>
        <taxon>Ecdysozoa</taxon>
        <taxon>Arthropoda</taxon>
        <taxon>Crustacea</taxon>
        <taxon>Branchiopoda</taxon>
        <taxon>Diplostraca</taxon>
        <taxon>Cladocera</taxon>
        <taxon>Anomopoda</taxon>
        <taxon>Daphniidae</taxon>
        <taxon>Daphnia</taxon>
        <taxon>Daphnia similis group</taxon>
    </lineage>
</organism>
<dbReference type="InterPro" id="IPR017907">
    <property type="entry name" value="Znf_RING_CS"/>
</dbReference>
<sequence length="287" mass="31421">MSPTTRVRKSTNQASRSRVSANIITRSQSSRVTLATAILNNAITNASTSSSAAPTRRMTSSRSLTANGGRHQRLRGQSSTMPTLAASATQRETRREGPVELNTPRTPENDQTSVQLVDLITPVQSTIPAARARRPLEVDLTCDLDDEVFVVLEDIVNPSRRPNVPDLPIMLGSSPPRARPLEPRNLRSTPTSRQALSRNQTPPGIIPVEPTTISSSPPLQQDGSHQIHCPICLDSLSQVKQANQQMHSTICGHLFCGPCIRRVIATTQQCPTCRQKLDIRKIHPIFI</sequence>
<evidence type="ECO:0000256" key="1">
    <source>
        <dbReference type="ARBA" id="ARBA00022723"/>
    </source>
</evidence>
<feature type="compositionally biased region" description="Polar residues" evidence="5">
    <location>
        <begin position="186"/>
        <end position="202"/>
    </location>
</feature>
<feature type="region of interest" description="Disordered" evidence="5">
    <location>
        <begin position="47"/>
        <end position="109"/>
    </location>
</feature>
<feature type="compositionally biased region" description="Low complexity" evidence="5">
    <location>
        <begin position="47"/>
        <end position="63"/>
    </location>
</feature>
<dbReference type="GO" id="GO:0045944">
    <property type="term" value="P:positive regulation of transcription by RNA polymerase II"/>
    <property type="evidence" value="ECO:0007669"/>
    <property type="project" value="TreeGrafter"/>
</dbReference>
<protein>
    <recommendedName>
        <fullName evidence="6">RING-type domain-containing protein</fullName>
    </recommendedName>
</protein>
<dbReference type="AlphaFoldDB" id="A0AAD5PZN1"/>
<feature type="domain" description="RING-type" evidence="6">
    <location>
        <begin position="229"/>
        <end position="274"/>
    </location>
</feature>
<evidence type="ECO:0000256" key="3">
    <source>
        <dbReference type="ARBA" id="ARBA00022833"/>
    </source>
</evidence>
<accession>A0AAD5PZN1</accession>
<keyword evidence="2 4" id="KW-0863">Zinc-finger</keyword>
<evidence type="ECO:0000256" key="5">
    <source>
        <dbReference type="SAM" id="MobiDB-lite"/>
    </source>
</evidence>
<dbReference type="InterPro" id="IPR018957">
    <property type="entry name" value="Znf_C3HC4_RING-type"/>
</dbReference>
<proteinExistence type="predicted"/>
<dbReference type="FunFam" id="3.30.40.10:FF:001164">
    <property type="entry name" value="E3 ubiquitin-protein ligase RNF4 isoform X1"/>
    <property type="match status" value="1"/>
</dbReference>
<evidence type="ECO:0000256" key="2">
    <source>
        <dbReference type="ARBA" id="ARBA00022771"/>
    </source>
</evidence>
<evidence type="ECO:0000313" key="8">
    <source>
        <dbReference type="Proteomes" id="UP000820818"/>
    </source>
</evidence>
<dbReference type="EMBL" id="WJBH02000003">
    <property type="protein sequence ID" value="KAI9562169.1"/>
    <property type="molecule type" value="Genomic_DNA"/>
</dbReference>
<feature type="compositionally biased region" description="Polar residues" evidence="5">
    <location>
        <begin position="211"/>
        <end position="220"/>
    </location>
</feature>
<dbReference type="PANTHER" id="PTHR23041">
    <property type="entry name" value="RING FINGER DOMAIN-CONTAINING"/>
    <property type="match status" value="1"/>
</dbReference>
<keyword evidence="3" id="KW-0862">Zinc</keyword>
<evidence type="ECO:0000256" key="4">
    <source>
        <dbReference type="PROSITE-ProRule" id="PRU00175"/>
    </source>
</evidence>
<dbReference type="InterPro" id="IPR047134">
    <property type="entry name" value="RNF4"/>
</dbReference>
<dbReference type="Gene3D" id="3.30.40.10">
    <property type="entry name" value="Zinc/RING finger domain, C3HC4 (zinc finger)"/>
    <property type="match status" value="1"/>
</dbReference>
<evidence type="ECO:0000259" key="6">
    <source>
        <dbReference type="PROSITE" id="PS50089"/>
    </source>
</evidence>
<name>A0AAD5PZN1_9CRUS</name>
<dbReference type="PROSITE" id="PS00518">
    <property type="entry name" value="ZF_RING_1"/>
    <property type="match status" value="1"/>
</dbReference>
<evidence type="ECO:0000313" key="7">
    <source>
        <dbReference type="EMBL" id="KAI9562169.1"/>
    </source>
</evidence>
<dbReference type="SUPFAM" id="SSF57850">
    <property type="entry name" value="RING/U-box"/>
    <property type="match status" value="1"/>
</dbReference>
<reference evidence="7 8" key="1">
    <citation type="submission" date="2022-05" db="EMBL/GenBank/DDBJ databases">
        <title>A multi-omics perspective on studying reproductive biology in Daphnia sinensis.</title>
        <authorList>
            <person name="Jia J."/>
        </authorList>
    </citation>
    <scope>NUCLEOTIDE SEQUENCE [LARGE SCALE GENOMIC DNA]</scope>
    <source>
        <strain evidence="7 8">WSL</strain>
    </source>
</reference>
<dbReference type="InterPro" id="IPR001841">
    <property type="entry name" value="Znf_RING"/>
</dbReference>
<keyword evidence="1" id="KW-0479">Metal-binding</keyword>
<feature type="compositionally biased region" description="Polar residues" evidence="5">
    <location>
        <begin position="75"/>
        <end position="90"/>
    </location>
</feature>
<dbReference type="Pfam" id="PF00097">
    <property type="entry name" value="zf-C3HC4"/>
    <property type="match status" value="1"/>
</dbReference>
<dbReference type="PANTHER" id="PTHR23041:SF78">
    <property type="entry name" value="E3 UBIQUITIN-PROTEIN LIGASE RNF4"/>
    <property type="match status" value="1"/>
</dbReference>
<dbReference type="GO" id="GO:0008270">
    <property type="term" value="F:zinc ion binding"/>
    <property type="evidence" value="ECO:0007669"/>
    <property type="project" value="UniProtKB-KW"/>
</dbReference>
<keyword evidence="8" id="KW-1185">Reference proteome</keyword>
<dbReference type="Proteomes" id="UP000820818">
    <property type="component" value="Linkage Group LG3"/>
</dbReference>
<gene>
    <name evidence="7" type="ORF">GHT06_013134</name>
</gene>
<comment type="caution">
    <text evidence="7">The sequence shown here is derived from an EMBL/GenBank/DDBJ whole genome shotgun (WGS) entry which is preliminary data.</text>
</comment>
<dbReference type="PROSITE" id="PS50089">
    <property type="entry name" value="ZF_RING_2"/>
    <property type="match status" value="1"/>
</dbReference>
<dbReference type="SMART" id="SM00184">
    <property type="entry name" value="RING"/>
    <property type="match status" value="1"/>
</dbReference>
<feature type="region of interest" description="Disordered" evidence="5">
    <location>
        <begin position="166"/>
        <end position="220"/>
    </location>
</feature>
<feature type="region of interest" description="Disordered" evidence="5">
    <location>
        <begin position="1"/>
        <end position="20"/>
    </location>
</feature>
<dbReference type="InterPro" id="IPR013083">
    <property type="entry name" value="Znf_RING/FYVE/PHD"/>
</dbReference>